<feature type="domain" description="BPL/LPL catalytic" evidence="2">
    <location>
        <begin position="17"/>
        <end position="199"/>
    </location>
</feature>
<dbReference type="SUPFAM" id="SSF55681">
    <property type="entry name" value="Class II aaRS and biotin synthetases"/>
    <property type="match status" value="1"/>
</dbReference>
<accession>A0A347ZVN2</accession>
<dbReference type="GO" id="GO:0005737">
    <property type="term" value="C:cytoplasm"/>
    <property type="evidence" value="ECO:0007669"/>
    <property type="project" value="TreeGrafter"/>
</dbReference>
<protein>
    <submittedName>
        <fullName evidence="3">BirA family biotin operon repressor/biotin-[acetyl-CoA-carboxylase] ligase</fullName>
    </submittedName>
</protein>
<dbReference type="NCBIfam" id="TIGR00121">
    <property type="entry name" value="birA_ligase"/>
    <property type="match status" value="1"/>
</dbReference>
<dbReference type="RefSeq" id="WP_116225537.1">
    <property type="nucleotide sequence ID" value="NZ_AP018437.1"/>
</dbReference>
<comment type="caution">
    <text evidence="3">The sequence shown here is derived from an EMBL/GenBank/DDBJ whole genome shotgun (WGS) entry which is preliminary data.</text>
</comment>
<dbReference type="Pfam" id="PF03099">
    <property type="entry name" value="BPL_LplA_LipB"/>
    <property type="match status" value="1"/>
</dbReference>
<reference evidence="3 4" key="1">
    <citation type="submission" date="2018-08" db="EMBL/GenBank/DDBJ databases">
        <title>Genomic Encyclopedia of Type Strains, Phase IV (KMG-IV): sequencing the most valuable type-strain genomes for metagenomic binning, comparative biology and taxonomic classification.</title>
        <authorList>
            <person name="Goeker M."/>
        </authorList>
    </citation>
    <scope>NUCLEOTIDE SEQUENCE [LARGE SCALE GENOMIC DNA]</scope>
    <source>
        <strain evidence="3 4">DSM 23923</strain>
    </source>
</reference>
<dbReference type="InterPro" id="IPR004408">
    <property type="entry name" value="Biotin_CoA_COase_ligase"/>
</dbReference>
<evidence type="ECO:0000313" key="3">
    <source>
        <dbReference type="EMBL" id="REG07058.1"/>
    </source>
</evidence>
<dbReference type="Gene3D" id="2.30.30.100">
    <property type="match status" value="1"/>
</dbReference>
<dbReference type="CDD" id="cd16442">
    <property type="entry name" value="BPL"/>
    <property type="match status" value="1"/>
</dbReference>
<organism evidence="3 4">
    <name type="scientific">Pelolinea submarina</name>
    <dbReference type="NCBI Taxonomy" id="913107"/>
    <lineage>
        <taxon>Bacteria</taxon>
        <taxon>Bacillati</taxon>
        <taxon>Chloroflexota</taxon>
        <taxon>Anaerolineae</taxon>
        <taxon>Anaerolineales</taxon>
        <taxon>Anaerolineaceae</taxon>
        <taxon>Pelolinea</taxon>
    </lineage>
</organism>
<dbReference type="OrthoDB" id="9807064at2"/>
<gene>
    <name evidence="3" type="ORF">DFR64_2261</name>
</gene>
<dbReference type="PANTHER" id="PTHR12835:SF5">
    <property type="entry name" value="BIOTIN--PROTEIN LIGASE"/>
    <property type="match status" value="1"/>
</dbReference>
<dbReference type="Gene3D" id="3.30.930.10">
    <property type="entry name" value="Bira Bifunctional Protein, Domain 2"/>
    <property type="match status" value="1"/>
</dbReference>
<name>A0A347ZVN2_9CHLR</name>
<sequence length="264" mass="27967">MQENQTPIQLTQALSALPLARVLYFEETDSTNAQGLLLAAQGAEDNTLLVAERQSAGRGRFGRKWVTAPGTSLAFSLVMRPTPAEAAHLSLFALLGASAVRRAAQIMCGCSALVKWPNDVLLDGRKTSGILAESAWQGDKLSGLVLGIGINILPGSVPPDEGLLYPATCLQAHCALPIERYAFLASVLEQLISLRGELTGAAFLADFNEHLAFKGQMVSLSATGSDPVSGILQGVGSDGCLRLLDENGQINSYPVGDLRLRPRE</sequence>
<dbReference type="GO" id="GO:0004077">
    <property type="term" value="F:biotin--[biotin carboxyl-carrier protein] ligase activity"/>
    <property type="evidence" value="ECO:0007669"/>
    <property type="project" value="InterPro"/>
</dbReference>
<keyword evidence="4" id="KW-1185">Reference proteome</keyword>
<dbReference type="AlphaFoldDB" id="A0A347ZVN2"/>
<dbReference type="InterPro" id="IPR045864">
    <property type="entry name" value="aa-tRNA-synth_II/BPL/LPL"/>
</dbReference>
<dbReference type="PANTHER" id="PTHR12835">
    <property type="entry name" value="BIOTIN PROTEIN LIGASE"/>
    <property type="match status" value="1"/>
</dbReference>
<evidence type="ECO:0000256" key="1">
    <source>
        <dbReference type="ARBA" id="ARBA00022598"/>
    </source>
</evidence>
<keyword evidence="1 3" id="KW-0436">Ligase</keyword>
<evidence type="ECO:0000313" key="4">
    <source>
        <dbReference type="Proteomes" id="UP000256388"/>
    </source>
</evidence>
<dbReference type="PROSITE" id="PS51733">
    <property type="entry name" value="BPL_LPL_CATALYTIC"/>
    <property type="match status" value="1"/>
</dbReference>
<dbReference type="EMBL" id="QUMS01000003">
    <property type="protein sequence ID" value="REG07058.1"/>
    <property type="molecule type" value="Genomic_DNA"/>
</dbReference>
<dbReference type="InterPro" id="IPR004143">
    <property type="entry name" value="BPL_LPL_catalytic"/>
</dbReference>
<evidence type="ECO:0000259" key="2">
    <source>
        <dbReference type="PROSITE" id="PS51733"/>
    </source>
</evidence>
<dbReference type="Proteomes" id="UP000256388">
    <property type="component" value="Unassembled WGS sequence"/>
</dbReference>
<proteinExistence type="predicted"/>